<keyword evidence="3" id="KW-1185">Reference proteome</keyword>
<dbReference type="NCBIfam" id="TIGR01383">
    <property type="entry name" value="not_thiJ"/>
    <property type="match status" value="1"/>
</dbReference>
<dbReference type="SUPFAM" id="SSF52317">
    <property type="entry name" value="Class I glutamine amidotransferase-like"/>
    <property type="match status" value="1"/>
</dbReference>
<dbReference type="InterPro" id="IPR006287">
    <property type="entry name" value="DJ-1"/>
</dbReference>
<dbReference type="Proteomes" id="UP000019267">
    <property type="component" value="Chromosome"/>
</dbReference>
<gene>
    <name evidence="2" type="ORF">SCULI_v1c03940</name>
</gene>
<dbReference type="Gene3D" id="3.40.50.880">
    <property type="match status" value="1"/>
</dbReference>
<dbReference type="GO" id="GO:0005737">
    <property type="term" value="C:cytoplasm"/>
    <property type="evidence" value="ECO:0007669"/>
    <property type="project" value="TreeGrafter"/>
</dbReference>
<dbReference type="InterPro" id="IPR050325">
    <property type="entry name" value="Prot/Nucl_acid_deglycase"/>
</dbReference>
<evidence type="ECO:0000313" key="2">
    <source>
        <dbReference type="EMBL" id="AHI52735.1"/>
    </source>
</evidence>
<evidence type="ECO:0000259" key="1">
    <source>
        <dbReference type="Pfam" id="PF01965"/>
    </source>
</evidence>
<feature type="domain" description="DJ-1/PfpI" evidence="1">
    <location>
        <begin position="2"/>
        <end position="172"/>
    </location>
</feature>
<dbReference type="Pfam" id="PF01965">
    <property type="entry name" value="DJ-1_PfpI"/>
    <property type="match status" value="1"/>
</dbReference>
<dbReference type="eggNOG" id="COG0693">
    <property type="taxonomic scope" value="Bacteria"/>
</dbReference>
<proteinExistence type="predicted"/>
<dbReference type="HOGENOM" id="CLU_000445_44_2_14"/>
<dbReference type="InterPro" id="IPR029062">
    <property type="entry name" value="Class_I_gatase-like"/>
</dbReference>
<protein>
    <submittedName>
        <fullName evidence="2">DJ-1 family protein</fullName>
    </submittedName>
</protein>
<dbReference type="PATRIC" id="fig|1276246.3.peg.393"/>
<organism evidence="2 3">
    <name type="scientific">Spiroplasma culicicola AES-1</name>
    <dbReference type="NCBI Taxonomy" id="1276246"/>
    <lineage>
        <taxon>Bacteria</taxon>
        <taxon>Bacillati</taxon>
        <taxon>Mycoplasmatota</taxon>
        <taxon>Mollicutes</taxon>
        <taxon>Entomoplasmatales</taxon>
        <taxon>Spiroplasmataceae</taxon>
        <taxon>Spiroplasma</taxon>
    </lineage>
</organism>
<sequence>MAKVAIFLATGFEETEMISTVDVLRRAESLFKGSFEQVDMVSITDKTEVTGSHNITIKADKTMQTINFDEYDCLVLPGGQPGVDNLMQCEVLMNAIEKHAQANKTLAAICAAPQILGKLGLLDKVEVTFYPGCDSYLDNAVKKPQMSAIADGNIITGSSIGGALQFALQIVDHFTSTEQMLALHETLVFNY</sequence>
<reference evidence="2 3" key="1">
    <citation type="journal article" date="2014" name="Genome Biol. Evol.">
        <title>Molecular evolution of the substrate utilization strategies and putative virulence factors in mosquito-associated Spiroplasma species.</title>
        <authorList>
            <person name="Chang T.H."/>
            <person name="Lo W.S."/>
            <person name="Ku C."/>
            <person name="Chen L.L."/>
            <person name="Kuo C.H."/>
        </authorList>
    </citation>
    <scope>NUCLEOTIDE SEQUENCE [LARGE SCALE GENOMIC DNA]</scope>
    <source>
        <strain evidence="2">AES-1</strain>
    </source>
</reference>
<dbReference type="RefSeq" id="WP_025362974.1">
    <property type="nucleotide sequence ID" value="NZ_CP006681.1"/>
</dbReference>
<dbReference type="OrthoDB" id="9800516at2"/>
<dbReference type="CDD" id="cd03135">
    <property type="entry name" value="GATase1_DJ-1"/>
    <property type="match status" value="1"/>
</dbReference>
<dbReference type="InterPro" id="IPR002818">
    <property type="entry name" value="DJ-1/PfpI"/>
</dbReference>
<name>W6A7C2_9MOLU</name>
<dbReference type="PANTHER" id="PTHR48094:SF12">
    <property type="entry name" value="PARKINSON DISEASE PROTEIN 7 HOMOLOG"/>
    <property type="match status" value="1"/>
</dbReference>
<accession>W6A7C2</accession>
<dbReference type="AlphaFoldDB" id="W6A7C2"/>
<evidence type="ECO:0000313" key="3">
    <source>
        <dbReference type="Proteomes" id="UP000019267"/>
    </source>
</evidence>
<dbReference type="KEGG" id="scq:SCULI_v1c03940"/>
<dbReference type="EMBL" id="CP006681">
    <property type="protein sequence ID" value="AHI52735.1"/>
    <property type="molecule type" value="Genomic_DNA"/>
</dbReference>
<dbReference type="PANTHER" id="PTHR48094">
    <property type="entry name" value="PROTEIN/NUCLEIC ACID DEGLYCASE DJ-1-RELATED"/>
    <property type="match status" value="1"/>
</dbReference>
<dbReference type="STRING" id="1276246.SCULI_v1c03940"/>